<feature type="compositionally biased region" description="Polar residues" evidence="1">
    <location>
        <begin position="217"/>
        <end position="231"/>
    </location>
</feature>
<proteinExistence type="predicted"/>
<dbReference type="GeneID" id="190694"/>
<dbReference type="KEGG" id="cel:CELE_Y74C9A.1"/>
<feature type="region of interest" description="Disordered" evidence="1">
    <location>
        <begin position="217"/>
        <end position="243"/>
    </location>
</feature>
<feature type="compositionally biased region" description="Acidic residues" evidence="1">
    <location>
        <begin position="234"/>
        <end position="243"/>
    </location>
</feature>
<accession>Q9N4D5</accession>
<evidence type="ECO:0000313" key="4">
    <source>
        <dbReference type="WormBase" id="Y74C9A.1"/>
    </source>
</evidence>
<dbReference type="AlphaFoldDB" id="Q9N4D5"/>
<feature type="region of interest" description="Disordered" evidence="1">
    <location>
        <begin position="1"/>
        <end position="73"/>
    </location>
</feature>
<dbReference type="AGR" id="WB:WBGene00022275"/>
<dbReference type="Bgee" id="WBGene00022275">
    <property type="expression patterns" value="Expressed in material anatomical entity and 2 other cell types or tissues"/>
</dbReference>
<keyword evidence="3" id="KW-1185">Reference proteome</keyword>
<reference evidence="2 3" key="1">
    <citation type="journal article" date="1998" name="Science">
        <title>Genome sequence of the nematode C. elegans: a platform for investigating biology.</title>
        <authorList>
            <consortium name="The C. elegans sequencing consortium"/>
            <person name="Sulson J.E."/>
            <person name="Waterston R."/>
        </authorList>
    </citation>
    <scope>NUCLEOTIDE SEQUENCE [LARGE SCALE GENOMIC DNA]</scope>
    <source>
        <strain evidence="2 3">Bristol N2</strain>
    </source>
</reference>
<evidence type="ECO:0000313" key="2">
    <source>
        <dbReference type="EMBL" id="CCD68261.1"/>
    </source>
</evidence>
<dbReference type="Proteomes" id="UP000001940">
    <property type="component" value="Chromosome I"/>
</dbReference>
<feature type="compositionally biased region" description="Acidic residues" evidence="1">
    <location>
        <begin position="40"/>
        <end position="49"/>
    </location>
</feature>
<gene>
    <name evidence="2 4" type="primary">txt-7</name>
    <name evidence="2" type="ORF">CELE_Y74C9A.1</name>
    <name evidence="4" type="ORF">Y74C9A.1</name>
</gene>
<organism evidence="2 3">
    <name type="scientific">Caenorhabditis elegans</name>
    <dbReference type="NCBI Taxonomy" id="6239"/>
    <lineage>
        <taxon>Eukaryota</taxon>
        <taxon>Metazoa</taxon>
        <taxon>Ecdysozoa</taxon>
        <taxon>Nematoda</taxon>
        <taxon>Chromadorea</taxon>
        <taxon>Rhabditida</taxon>
        <taxon>Rhabditina</taxon>
        <taxon>Rhabditomorpha</taxon>
        <taxon>Rhabditoidea</taxon>
        <taxon>Rhabditidae</taxon>
        <taxon>Peloderinae</taxon>
        <taxon>Caenorhabditis</taxon>
    </lineage>
</organism>
<feature type="compositionally biased region" description="Polar residues" evidence="1">
    <location>
        <begin position="23"/>
        <end position="37"/>
    </location>
</feature>
<evidence type="ECO:0000313" key="3">
    <source>
        <dbReference type="Proteomes" id="UP000001940"/>
    </source>
</evidence>
<dbReference type="HOGENOM" id="CLU_1143436_0_0_1"/>
<dbReference type="WormBase" id="Y74C9A.1">
    <property type="protein sequence ID" value="CE34428"/>
    <property type="gene ID" value="WBGene00022275"/>
    <property type="gene designation" value="txt-7"/>
</dbReference>
<feature type="compositionally biased region" description="Basic and acidic residues" evidence="1">
    <location>
        <begin position="7"/>
        <end position="22"/>
    </location>
</feature>
<dbReference type="InParanoid" id="Q9N4D5"/>
<dbReference type="CTD" id="190694"/>
<dbReference type="EMBL" id="BX284601">
    <property type="protein sequence ID" value="CCD68261.1"/>
    <property type="molecule type" value="Genomic_DNA"/>
</dbReference>
<evidence type="ECO:0000256" key="1">
    <source>
        <dbReference type="SAM" id="MobiDB-lite"/>
    </source>
</evidence>
<dbReference type="PaxDb" id="6239-Y74C9A.1"/>
<protein>
    <submittedName>
        <fullName evidence="2">Transcellular chaperone signaling (X)cross tissue</fullName>
    </submittedName>
</protein>
<sequence length="243" mass="27605">MRSKRWKTSDITDYGKKRKESESCGSSSPILETQSSGGAELDEVTEDEYSSNSSSNETSDEEENSEVPNVLSITEREKSWQKLTENDLGRIRFILKYTSNTKKCVNEYFQYNHGQNNEIMKSLLLDTDGTMTAKACSECAYDLNQCHCKKPLRFINAPCEVINQVLHVENAEPTRINHVIATLFRNHIGEIFTKARTAEARASEEAQIRIQIQDNSNAFQRSYHNDPQPSSAEEHEEDIVVDG</sequence>
<dbReference type="UCSC" id="Y74C9A.1">
    <property type="organism name" value="c. elegans"/>
</dbReference>
<dbReference type="RefSeq" id="NP_490665.2">
    <property type="nucleotide sequence ID" value="NM_058264.2"/>
</dbReference>
<name>Q9N4D5_CAEEL</name>